<sequence length="239" mass="26901">MRTHSLSPLAMAALEQARSQLGLAPVHKHHVWSEAEERSLIARYPNEPTQVLAAELGLSVYQVYAKAKRLGLSKSAEFLRSSLCGRLDGKLGAEFRFPKGSVPWNKGLKGLPSSGRMTQTQFKAGNKPGNWLPIGSLRTTPDGYQQKKITDTGYPPVDWKAVHVLLWEEHHGPVPINMCVCFKDGNKAHIALNNLELLTRAERMRRNTIHRYPEELKSAIRAIGKLKRTIREVEHEEQD</sequence>
<reference evidence="2 3" key="1">
    <citation type="submission" date="2015-05" db="EMBL/GenBank/DDBJ databases">
        <title>A genomic and transcriptomic approach to investigate the blue pigment phenotype in Pseudomonas fluorescens.</title>
        <authorList>
            <person name="Andreani N.A."/>
            <person name="Cardazzo B."/>
        </authorList>
    </citation>
    <scope>NUCLEOTIDE SEQUENCE [LARGE SCALE GENOMIC DNA]</scope>
    <source>
        <strain evidence="2 3">Ps_40</strain>
    </source>
</reference>
<protein>
    <recommendedName>
        <fullName evidence="1">HNH nuclease domain-containing protein</fullName>
    </recommendedName>
</protein>
<comment type="caution">
    <text evidence="2">The sequence shown here is derived from an EMBL/GenBank/DDBJ whole genome shotgun (WGS) entry which is preliminary data.</text>
</comment>
<accession>A0A109KLX1</accession>
<name>A0A109KLX1_PSEFL</name>
<dbReference type="Gene3D" id="3.90.75.20">
    <property type="match status" value="1"/>
</dbReference>
<evidence type="ECO:0000313" key="2">
    <source>
        <dbReference type="EMBL" id="KWV71656.1"/>
    </source>
</evidence>
<dbReference type="InterPro" id="IPR044925">
    <property type="entry name" value="His-Me_finger_sf"/>
</dbReference>
<gene>
    <name evidence="2" type="ORF">PFL603g_04195</name>
</gene>
<dbReference type="InterPro" id="IPR003615">
    <property type="entry name" value="HNH_nuc"/>
</dbReference>
<dbReference type="GeneID" id="45736561"/>
<dbReference type="RefSeq" id="WP_020301295.1">
    <property type="nucleotide sequence ID" value="NZ_JAVEFB010000004.1"/>
</dbReference>
<dbReference type="Proteomes" id="UP000063434">
    <property type="component" value="Unassembled WGS sequence"/>
</dbReference>
<dbReference type="AlphaFoldDB" id="A0A109KLX1"/>
<dbReference type="Pfam" id="PF13392">
    <property type="entry name" value="HNH_3"/>
    <property type="match status" value="1"/>
</dbReference>
<dbReference type="SUPFAM" id="SSF54060">
    <property type="entry name" value="His-Me finger endonucleases"/>
    <property type="match status" value="1"/>
</dbReference>
<organism evidence="2 3">
    <name type="scientific">Pseudomonas fluorescens</name>
    <dbReference type="NCBI Taxonomy" id="294"/>
    <lineage>
        <taxon>Bacteria</taxon>
        <taxon>Pseudomonadati</taxon>
        <taxon>Pseudomonadota</taxon>
        <taxon>Gammaproteobacteria</taxon>
        <taxon>Pseudomonadales</taxon>
        <taxon>Pseudomonadaceae</taxon>
        <taxon>Pseudomonas</taxon>
    </lineage>
</organism>
<proteinExistence type="predicted"/>
<evidence type="ECO:0000313" key="3">
    <source>
        <dbReference type="Proteomes" id="UP000063434"/>
    </source>
</evidence>
<dbReference type="PATRIC" id="fig|294.195.peg.4489"/>
<feature type="domain" description="HNH nuclease" evidence="1">
    <location>
        <begin position="160"/>
        <end position="205"/>
    </location>
</feature>
<dbReference type="EMBL" id="LCYC01000058">
    <property type="protein sequence ID" value="KWV71656.1"/>
    <property type="molecule type" value="Genomic_DNA"/>
</dbReference>
<evidence type="ECO:0000259" key="1">
    <source>
        <dbReference type="Pfam" id="PF13392"/>
    </source>
</evidence>